<dbReference type="Pfam" id="PF02310">
    <property type="entry name" value="B12-binding"/>
    <property type="match status" value="1"/>
</dbReference>
<keyword evidence="2" id="KW-0170">Cobalt</keyword>
<evidence type="ECO:0000313" key="5">
    <source>
        <dbReference type="EMBL" id="MBZ0156017.1"/>
    </source>
</evidence>
<dbReference type="Gene3D" id="3.40.50.280">
    <property type="entry name" value="Cobalamin-binding domain"/>
    <property type="match status" value="1"/>
</dbReference>
<dbReference type="InterPro" id="IPR036724">
    <property type="entry name" value="Cobalamin-bd_sf"/>
</dbReference>
<dbReference type="SUPFAM" id="SSF52242">
    <property type="entry name" value="Cobalamin (vitamin B12)-binding domain"/>
    <property type="match status" value="1"/>
</dbReference>
<evidence type="ECO:0000256" key="1">
    <source>
        <dbReference type="ARBA" id="ARBA00022723"/>
    </source>
</evidence>
<dbReference type="PROSITE" id="PS51337">
    <property type="entry name" value="B12_BINDING_NTER"/>
    <property type="match status" value="1"/>
</dbReference>
<dbReference type="Gene3D" id="1.10.1240.10">
    <property type="entry name" value="Methionine synthase domain"/>
    <property type="match status" value="1"/>
</dbReference>
<evidence type="ECO:0000256" key="2">
    <source>
        <dbReference type="ARBA" id="ARBA00023285"/>
    </source>
</evidence>
<dbReference type="InterPro" id="IPR003759">
    <property type="entry name" value="Cbl-bd_cap"/>
</dbReference>
<dbReference type="SUPFAM" id="SSF47644">
    <property type="entry name" value="Methionine synthase domain"/>
    <property type="match status" value="1"/>
</dbReference>
<evidence type="ECO:0000259" key="3">
    <source>
        <dbReference type="PROSITE" id="PS51332"/>
    </source>
</evidence>
<organism evidence="5 6">
    <name type="scientific">Candidatus Nitrobium versatile</name>
    <dbReference type="NCBI Taxonomy" id="2884831"/>
    <lineage>
        <taxon>Bacteria</taxon>
        <taxon>Pseudomonadati</taxon>
        <taxon>Nitrospirota</taxon>
        <taxon>Nitrospiria</taxon>
        <taxon>Nitrospirales</taxon>
        <taxon>Nitrospiraceae</taxon>
        <taxon>Candidatus Nitrobium</taxon>
    </lineage>
</organism>
<evidence type="ECO:0000313" key="6">
    <source>
        <dbReference type="Proteomes" id="UP000705867"/>
    </source>
</evidence>
<dbReference type="SMART" id="SM01018">
    <property type="entry name" value="B12-binding_2"/>
    <property type="match status" value="1"/>
</dbReference>
<dbReference type="InterPro" id="IPR036594">
    <property type="entry name" value="Meth_synthase_dom"/>
</dbReference>
<evidence type="ECO:0000259" key="4">
    <source>
        <dbReference type="PROSITE" id="PS51337"/>
    </source>
</evidence>
<reference evidence="5" key="2">
    <citation type="submission" date="2021-08" db="EMBL/GenBank/DDBJ databases">
        <authorList>
            <person name="Dalcin Martins P."/>
        </authorList>
    </citation>
    <scope>NUCLEOTIDE SEQUENCE</scope>
    <source>
        <strain evidence="5">MAG_39</strain>
    </source>
</reference>
<dbReference type="GO" id="GO:0008705">
    <property type="term" value="F:methionine synthase activity"/>
    <property type="evidence" value="ECO:0007669"/>
    <property type="project" value="TreeGrafter"/>
</dbReference>
<name>A0A953M1I5_9BACT</name>
<feature type="domain" description="B12-binding N-terminal" evidence="4">
    <location>
        <begin position="1"/>
        <end position="89"/>
    </location>
</feature>
<dbReference type="AlphaFoldDB" id="A0A953M1I5"/>
<dbReference type="GO" id="GO:0005829">
    <property type="term" value="C:cytosol"/>
    <property type="evidence" value="ECO:0007669"/>
    <property type="project" value="TreeGrafter"/>
</dbReference>
<dbReference type="InterPro" id="IPR050554">
    <property type="entry name" value="Met_Synthase/Corrinoid"/>
</dbReference>
<accession>A0A953M1I5</accession>
<proteinExistence type="predicted"/>
<dbReference type="Pfam" id="PF02607">
    <property type="entry name" value="B12-binding_2"/>
    <property type="match status" value="1"/>
</dbReference>
<protein>
    <submittedName>
        <fullName evidence="5">Cobalamin-dependent protein</fullName>
    </submittedName>
</protein>
<feature type="domain" description="B12-binding" evidence="3">
    <location>
        <begin position="90"/>
        <end position="219"/>
    </location>
</feature>
<gene>
    <name evidence="5" type="ORF">K8I29_07345</name>
</gene>
<dbReference type="GO" id="GO:0046653">
    <property type="term" value="P:tetrahydrofolate metabolic process"/>
    <property type="evidence" value="ECO:0007669"/>
    <property type="project" value="TreeGrafter"/>
</dbReference>
<dbReference type="EMBL" id="JAIOIV010000060">
    <property type="protein sequence ID" value="MBZ0156017.1"/>
    <property type="molecule type" value="Genomic_DNA"/>
</dbReference>
<dbReference type="GO" id="GO:0050667">
    <property type="term" value="P:homocysteine metabolic process"/>
    <property type="evidence" value="ECO:0007669"/>
    <property type="project" value="TreeGrafter"/>
</dbReference>
<dbReference type="PANTHER" id="PTHR45833:SF1">
    <property type="entry name" value="METHIONINE SYNTHASE"/>
    <property type="match status" value="1"/>
</dbReference>
<reference evidence="5" key="1">
    <citation type="journal article" date="2021" name="bioRxiv">
        <title>Unraveling nitrogen, sulfur and carbon metabolic pathways and microbial community transcriptional responses to substrate deprivation and toxicity stresses in a bioreactor mimicking anoxic brackish coastal sediment conditions.</title>
        <authorList>
            <person name="Martins P.D."/>
            <person name="Echeveste M.J."/>
            <person name="Arshad A."/>
            <person name="Kurth J."/>
            <person name="Ouboter H."/>
            <person name="Jetten M.S.M."/>
            <person name="Welte C.U."/>
        </authorList>
    </citation>
    <scope>NUCLEOTIDE SEQUENCE</scope>
    <source>
        <strain evidence="5">MAG_39</strain>
    </source>
</reference>
<dbReference type="GO" id="GO:0046872">
    <property type="term" value="F:metal ion binding"/>
    <property type="evidence" value="ECO:0007669"/>
    <property type="project" value="UniProtKB-KW"/>
</dbReference>
<sequence>MEEILCKIAESVDNGEEEETVRFTEEALAAGVDPIAIIQRGLSPGVESAAKKFNEGIYFIPELMLMAESVKAGLTVLLPRLEKVHKGNFRGKILMGTVEADVHDLGKNICLSFLVANGFEAVDAGVDVSPDSLVEMMKTHQPDIVGIGSYMTTTLPSLKAAIDSLRNNGFAGKVIIGGVAVSEAWADEAGADGYADDAWEYVNLCRSIMGLEKRMAVSGYGPGSEKVKVR</sequence>
<dbReference type="PANTHER" id="PTHR45833">
    <property type="entry name" value="METHIONINE SYNTHASE"/>
    <property type="match status" value="1"/>
</dbReference>
<comment type="caution">
    <text evidence="5">The sequence shown here is derived from an EMBL/GenBank/DDBJ whole genome shotgun (WGS) entry which is preliminary data.</text>
</comment>
<dbReference type="Proteomes" id="UP000705867">
    <property type="component" value="Unassembled WGS sequence"/>
</dbReference>
<keyword evidence="1" id="KW-0479">Metal-binding</keyword>
<dbReference type="InterPro" id="IPR006158">
    <property type="entry name" value="Cobalamin-bd"/>
</dbReference>
<dbReference type="PROSITE" id="PS51332">
    <property type="entry name" value="B12_BINDING"/>
    <property type="match status" value="1"/>
</dbReference>
<dbReference type="GO" id="GO:0031419">
    <property type="term" value="F:cobalamin binding"/>
    <property type="evidence" value="ECO:0007669"/>
    <property type="project" value="InterPro"/>
</dbReference>